<evidence type="ECO:0008006" key="5">
    <source>
        <dbReference type="Google" id="ProtNLM"/>
    </source>
</evidence>
<dbReference type="Proteomes" id="UP001145021">
    <property type="component" value="Unassembled WGS sequence"/>
</dbReference>
<evidence type="ECO:0000256" key="1">
    <source>
        <dbReference type="SAM" id="MobiDB-lite"/>
    </source>
</evidence>
<feature type="transmembrane region" description="Helical" evidence="2">
    <location>
        <begin position="345"/>
        <end position="365"/>
    </location>
</feature>
<evidence type="ECO:0000313" key="3">
    <source>
        <dbReference type="EMBL" id="KAJ1644277.1"/>
    </source>
</evidence>
<feature type="transmembrane region" description="Helical" evidence="2">
    <location>
        <begin position="417"/>
        <end position="438"/>
    </location>
</feature>
<dbReference type="SUPFAM" id="SSF103481">
    <property type="entry name" value="Multidrug resistance efflux transporter EmrE"/>
    <property type="match status" value="2"/>
</dbReference>
<organism evidence="3 4">
    <name type="scientific">Coemansia asiatica</name>
    <dbReference type="NCBI Taxonomy" id="1052880"/>
    <lineage>
        <taxon>Eukaryota</taxon>
        <taxon>Fungi</taxon>
        <taxon>Fungi incertae sedis</taxon>
        <taxon>Zoopagomycota</taxon>
        <taxon>Kickxellomycotina</taxon>
        <taxon>Kickxellomycetes</taxon>
        <taxon>Kickxellales</taxon>
        <taxon>Kickxellaceae</taxon>
        <taxon>Coemansia</taxon>
    </lineage>
</organism>
<dbReference type="EMBL" id="JANBOH010000178">
    <property type="protein sequence ID" value="KAJ1644277.1"/>
    <property type="molecule type" value="Genomic_DNA"/>
</dbReference>
<dbReference type="Gene3D" id="1.10.3730.20">
    <property type="match status" value="1"/>
</dbReference>
<keyword evidence="4" id="KW-1185">Reference proteome</keyword>
<dbReference type="PANTHER" id="PTHR19346:SF4">
    <property type="entry name" value="SUGAR PHOSPHATE TRANSPORTER DOMAIN-CONTAINING PROTEIN"/>
    <property type="match status" value="1"/>
</dbReference>
<feature type="transmembrane region" description="Helical" evidence="2">
    <location>
        <begin position="305"/>
        <end position="325"/>
    </location>
</feature>
<comment type="caution">
    <text evidence="3">The sequence shown here is derived from an EMBL/GenBank/DDBJ whole genome shotgun (WGS) entry which is preliminary data.</text>
</comment>
<keyword evidence="2" id="KW-0812">Transmembrane</keyword>
<keyword evidence="2" id="KW-1133">Transmembrane helix</keyword>
<feature type="transmembrane region" description="Helical" evidence="2">
    <location>
        <begin position="471"/>
        <end position="491"/>
    </location>
</feature>
<feature type="transmembrane region" description="Helical" evidence="2">
    <location>
        <begin position="245"/>
        <end position="268"/>
    </location>
</feature>
<feature type="transmembrane region" description="Helical" evidence="2">
    <location>
        <begin position="377"/>
        <end position="397"/>
    </location>
</feature>
<feature type="region of interest" description="Disordered" evidence="1">
    <location>
        <begin position="208"/>
        <end position="234"/>
    </location>
</feature>
<accession>A0A9W8CJH1</accession>
<feature type="compositionally biased region" description="Acidic residues" evidence="1">
    <location>
        <begin position="209"/>
        <end position="222"/>
    </location>
</feature>
<feature type="transmembrane region" description="Helical" evidence="2">
    <location>
        <begin position="111"/>
        <end position="130"/>
    </location>
</feature>
<sequence>MAEHHHSIGLHTRRPTQQQRDTPDTVLADLDLRRCSSRRTTELSDHDTTALVAAPEPVMRPTALSSIGLTRPSARSSMIIGALSLFICILAFVGQTVIIRNVQESYVQPYFILWFSHSFWVIMLPLHTVYEKTKRSSRSLAALRLETLVASAKLIVQRGHVSSEDPETMPRARATTSGQASAAADYHRVQTDDLDSEDVPHEVFKVADNDVDDDDDDDDNGDLDAGGSSCDDGSRSLALRRPGWVLVRMLLLTVLLAGLLNASAYLWYVAVGFTSMSKVTAIYNMSCFFAYLFSILLLHDRVRVAKCAAVAISIVGVVFMTLTDSDADAQALSPEQQSAVHRQELIGDLLSLLCACGIGLYQVLYKKYAVPRDFHSLYHVNFMTTLLGLATFVLYWVPVPLLSITGIERFHWPNSKQLGYIVANALFGVAYNGGFMIALALTSPLFAAIGVMLTIPVMAVVDMVVQGQVLAWNVFVGGGSILVGFFILTFAEYRETVDKAQADESDADANQNAADTDTDPGSAFREAVPAAAAAAAVLTGGR</sequence>
<feature type="region of interest" description="Disordered" evidence="1">
    <location>
        <begin position="1"/>
        <end position="23"/>
    </location>
</feature>
<reference evidence="3" key="1">
    <citation type="submission" date="2022-07" db="EMBL/GenBank/DDBJ databases">
        <title>Phylogenomic reconstructions and comparative analyses of Kickxellomycotina fungi.</title>
        <authorList>
            <person name="Reynolds N.K."/>
            <person name="Stajich J.E."/>
            <person name="Barry K."/>
            <person name="Grigoriev I.V."/>
            <person name="Crous P."/>
            <person name="Smith M.E."/>
        </authorList>
    </citation>
    <scope>NUCLEOTIDE SEQUENCE</scope>
    <source>
        <strain evidence="3">NBRC 105413</strain>
    </source>
</reference>
<feature type="region of interest" description="Disordered" evidence="1">
    <location>
        <begin position="501"/>
        <end position="520"/>
    </location>
</feature>
<evidence type="ECO:0000256" key="2">
    <source>
        <dbReference type="SAM" id="Phobius"/>
    </source>
</evidence>
<dbReference type="InterPro" id="IPR026505">
    <property type="entry name" value="Solute_c_fam_35_mem_F3/F4"/>
</dbReference>
<dbReference type="AlphaFoldDB" id="A0A9W8CJH1"/>
<feature type="transmembrane region" description="Helical" evidence="2">
    <location>
        <begin position="445"/>
        <end position="465"/>
    </location>
</feature>
<name>A0A9W8CJH1_9FUNG</name>
<keyword evidence="2" id="KW-0472">Membrane</keyword>
<feature type="region of interest" description="Disordered" evidence="1">
    <location>
        <begin position="160"/>
        <end position="183"/>
    </location>
</feature>
<feature type="transmembrane region" description="Helical" evidence="2">
    <location>
        <begin position="79"/>
        <end position="99"/>
    </location>
</feature>
<gene>
    <name evidence="3" type="ORF">LPJ64_004028</name>
</gene>
<evidence type="ECO:0000313" key="4">
    <source>
        <dbReference type="Proteomes" id="UP001145021"/>
    </source>
</evidence>
<proteinExistence type="predicted"/>
<feature type="transmembrane region" description="Helical" evidence="2">
    <location>
        <begin position="280"/>
        <end position="298"/>
    </location>
</feature>
<dbReference type="PANTHER" id="PTHR19346">
    <property type="entry name" value="SUGAR PHOSPHATE TRANSPORTER DOMAIN-CONTAINING PROTEIN"/>
    <property type="match status" value="1"/>
</dbReference>
<dbReference type="InterPro" id="IPR037185">
    <property type="entry name" value="EmrE-like"/>
</dbReference>
<protein>
    <recommendedName>
        <fullName evidence="5">EamA domain-containing protein</fullName>
    </recommendedName>
</protein>